<dbReference type="Pfam" id="PF24696">
    <property type="entry name" value="UGSC"/>
    <property type="match status" value="1"/>
</dbReference>
<protein>
    <recommendedName>
        <fullName evidence="2">UGSC-like domain-containing protein</fullName>
    </recommendedName>
</protein>
<dbReference type="InterPro" id="IPR057767">
    <property type="entry name" value="UGSC-like_dom"/>
</dbReference>
<proteinExistence type="predicted"/>
<evidence type="ECO:0000259" key="2">
    <source>
        <dbReference type="Pfam" id="PF24696"/>
    </source>
</evidence>
<feature type="domain" description="UGSC-like" evidence="2">
    <location>
        <begin position="40"/>
        <end position="107"/>
    </location>
</feature>
<dbReference type="PROSITE" id="PS51257">
    <property type="entry name" value="PROKAR_LIPOPROTEIN"/>
    <property type="match status" value="1"/>
</dbReference>
<feature type="signal peptide" evidence="1">
    <location>
        <begin position="1"/>
        <end position="25"/>
    </location>
</feature>
<reference evidence="4" key="1">
    <citation type="submission" date="2015-01" db="EMBL/GenBank/DDBJ databases">
        <authorList>
            <person name="Manzoor Shahid"/>
            <person name="Zubair Saima"/>
        </authorList>
    </citation>
    <scope>NUCLEOTIDE SEQUENCE [LARGE SCALE GENOMIC DNA]</scope>
    <source>
        <strain evidence="4">Sp3</strain>
    </source>
</reference>
<accession>A0A0B7MQC9</accession>
<evidence type="ECO:0000313" key="3">
    <source>
        <dbReference type="EMBL" id="CEO90358.1"/>
    </source>
</evidence>
<evidence type="ECO:0000313" key="4">
    <source>
        <dbReference type="Proteomes" id="UP000046155"/>
    </source>
</evidence>
<dbReference type="EMBL" id="CDRZ01000282">
    <property type="protein sequence ID" value="CEO90358.1"/>
    <property type="molecule type" value="Genomic_DNA"/>
</dbReference>
<gene>
    <name evidence="3" type="ORF">SSCH_810032</name>
</gene>
<dbReference type="Proteomes" id="UP000046155">
    <property type="component" value="Unassembled WGS sequence"/>
</dbReference>
<name>A0A0B7MQC9_9FIRM</name>
<feature type="chain" id="PRO_5038684560" description="UGSC-like domain-containing protein" evidence="1">
    <location>
        <begin position="26"/>
        <end position="136"/>
    </location>
</feature>
<keyword evidence="1" id="KW-0732">Signal</keyword>
<dbReference type="OrthoDB" id="9152545at2"/>
<keyword evidence="4" id="KW-1185">Reference proteome</keyword>
<dbReference type="AlphaFoldDB" id="A0A0B7MQC9"/>
<organism evidence="3 4">
    <name type="scientific">Syntrophaceticus schinkii</name>
    <dbReference type="NCBI Taxonomy" id="499207"/>
    <lineage>
        <taxon>Bacteria</taxon>
        <taxon>Bacillati</taxon>
        <taxon>Bacillota</taxon>
        <taxon>Clostridia</taxon>
        <taxon>Thermoanaerobacterales</taxon>
        <taxon>Thermoanaerobacterales Family III. Incertae Sedis</taxon>
        <taxon>Syntrophaceticus</taxon>
    </lineage>
</organism>
<sequence>MRKLKRSKILAVLMFCIFAASTMMLSGCGSDAEASRNWTLVNPEGATEVASLQLNEHPKSLEGKTVGLVWNSKENGDNLLNTIAEELEKTVKDVKVVKIYEEIPESQGYGPNIFTQEVIGKIQALKPDLVIAAQAD</sequence>
<evidence type="ECO:0000256" key="1">
    <source>
        <dbReference type="SAM" id="SignalP"/>
    </source>
</evidence>